<dbReference type="RefSeq" id="WP_110449125.1">
    <property type="nucleotide sequence ID" value="NZ_CP029479.1"/>
</dbReference>
<feature type="transmembrane region" description="Helical" evidence="8">
    <location>
        <begin position="84"/>
        <end position="106"/>
    </location>
</feature>
<dbReference type="OrthoDB" id="9811975at2"/>
<evidence type="ECO:0000256" key="7">
    <source>
        <dbReference type="ARBA" id="ARBA00023136"/>
    </source>
</evidence>
<feature type="transmembrane region" description="Helical" evidence="8">
    <location>
        <begin position="137"/>
        <end position="165"/>
    </location>
</feature>
<keyword evidence="3" id="KW-0813">Transport</keyword>
<dbReference type="InterPro" id="IPR000522">
    <property type="entry name" value="ABC_transptr_permease_BtuC"/>
</dbReference>
<keyword evidence="10" id="KW-1185">Reference proteome</keyword>
<feature type="transmembrane region" description="Helical" evidence="8">
    <location>
        <begin position="228"/>
        <end position="250"/>
    </location>
</feature>
<evidence type="ECO:0000256" key="3">
    <source>
        <dbReference type="ARBA" id="ARBA00022448"/>
    </source>
</evidence>
<dbReference type="EMBL" id="CP029479">
    <property type="protein sequence ID" value="AWM76556.1"/>
    <property type="molecule type" value="Genomic_DNA"/>
</dbReference>
<evidence type="ECO:0000313" key="10">
    <source>
        <dbReference type="Proteomes" id="UP000247763"/>
    </source>
</evidence>
<feature type="transmembrane region" description="Helical" evidence="8">
    <location>
        <begin position="270"/>
        <end position="289"/>
    </location>
</feature>
<dbReference type="SUPFAM" id="SSF81345">
    <property type="entry name" value="ABC transporter involved in vitamin B12 uptake, BtuC"/>
    <property type="match status" value="1"/>
</dbReference>
<comment type="similarity">
    <text evidence="2">Belongs to the binding-protein-dependent transport system permease family. FecCD subfamily.</text>
</comment>
<protein>
    <submittedName>
        <fullName evidence="9">ABC transporter permease</fullName>
    </submittedName>
</protein>
<evidence type="ECO:0000256" key="1">
    <source>
        <dbReference type="ARBA" id="ARBA00004651"/>
    </source>
</evidence>
<dbReference type="GO" id="GO:0022857">
    <property type="term" value="F:transmembrane transporter activity"/>
    <property type="evidence" value="ECO:0007669"/>
    <property type="project" value="InterPro"/>
</dbReference>
<evidence type="ECO:0000256" key="2">
    <source>
        <dbReference type="ARBA" id="ARBA00007935"/>
    </source>
</evidence>
<keyword evidence="4" id="KW-1003">Cell membrane</keyword>
<evidence type="ECO:0000256" key="4">
    <source>
        <dbReference type="ARBA" id="ARBA00022475"/>
    </source>
</evidence>
<sequence length="324" mass="32301">MSRRGMVIIGLIALVAALSVASLIVGRTPLPLGDMLAHPQDPLWAILLQLRLPRTVLAVLIGAGLGLSGAALQGFTRNPLADPGVLGVSASAALGAVLTLWLPLAIPLLQPLAAMVGALAGVGLLLALSGGASSMTVFLLAGVVLNTIAGAGVALALSLAPTPWAVNGIIDWLMGSLADRSPQDLLFAGPFILAGLVLLALTGRALDALTLGEAGAASLGIDLSRTRVLLAAGTALAVGAGVAVAGVIGFAGLVTPHLLRHLVGARPSGLLWPSALGGAAVVLAGDLAVRIIPSTAEVRLGVAMACLGGPFFLFLLLSLRRRLG</sequence>
<dbReference type="AlphaFoldDB" id="A0A2Z3HR10"/>
<evidence type="ECO:0000256" key="6">
    <source>
        <dbReference type="ARBA" id="ARBA00022989"/>
    </source>
</evidence>
<keyword evidence="7 8" id="KW-0472">Membrane</keyword>
<dbReference type="PANTHER" id="PTHR30472:SF25">
    <property type="entry name" value="ABC TRANSPORTER PERMEASE PROTEIN MJ0876-RELATED"/>
    <property type="match status" value="1"/>
</dbReference>
<feature type="transmembrane region" description="Helical" evidence="8">
    <location>
        <begin position="301"/>
        <end position="319"/>
    </location>
</feature>
<accession>A0A2Z3HR10</accession>
<proteinExistence type="inferred from homology"/>
<name>A0A2Z3HR10_9CAUL</name>
<keyword evidence="5 8" id="KW-0812">Transmembrane</keyword>
<evidence type="ECO:0000256" key="5">
    <source>
        <dbReference type="ARBA" id="ARBA00022692"/>
    </source>
</evidence>
<organism evidence="9 10">
    <name type="scientific">Phenylobacterium parvum</name>
    <dbReference type="NCBI Taxonomy" id="2201350"/>
    <lineage>
        <taxon>Bacteria</taxon>
        <taxon>Pseudomonadati</taxon>
        <taxon>Pseudomonadota</taxon>
        <taxon>Alphaproteobacteria</taxon>
        <taxon>Caulobacterales</taxon>
        <taxon>Caulobacteraceae</taxon>
        <taxon>Phenylobacterium</taxon>
    </lineage>
</organism>
<dbReference type="Pfam" id="PF01032">
    <property type="entry name" value="FecCD"/>
    <property type="match status" value="1"/>
</dbReference>
<dbReference type="GO" id="GO:0005886">
    <property type="term" value="C:plasma membrane"/>
    <property type="evidence" value="ECO:0007669"/>
    <property type="project" value="UniProtKB-SubCell"/>
</dbReference>
<dbReference type="Proteomes" id="UP000247763">
    <property type="component" value="Chromosome"/>
</dbReference>
<dbReference type="PANTHER" id="PTHR30472">
    <property type="entry name" value="FERRIC ENTEROBACTIN TRANSPORT SYSTEM PERMEASE PROTEIN"/>
    <property type="match status" value="1"/>
</dbReference>
<reference evidence="10" key="1">
    <citation type="submission" date="2018-05" db="EMBL/GenBank/DDBJ databases">
        <title>Genome sequencing of Phenylobacterium sp. HYN0004.</title>
        <authorList>
            <person name="Yi H."/>
            <person name="Baek C."/>
        </authorList>
    </citation>
    <scope>NUCLEOTIDE SEQUENCE [LARGE SCALE GENOMIC DNA]</scope>
    <source>
        <strain evidence="10">HYN0004</strain>
    </source>
</reference>
<keyword evidence="6 8" id="KW-1133">Transmembrane helix</keyword>
<dbReference type="KEGG" id="phb:HYN04_01505"/>
<feature type="transmembrane region" description="Helical" evidence="8">
    <location>
        <begin position="50"/>
        <end position="72"/>
    </location>
</feature>
<feature type="transmembrane region" description="Helical" evidence="8">
    <location>
        <begin position="112"/>
        <end position="130"/>
    </location>
</feature>
<evidence type="ECO:0000313" key="9">
    <source>
        <dbReference type="EMBL" id="AWM76556.1"/>
    </source>
</evidence>
<gene>
    <name evidence="9" type="ORF">HYN04_01505</name>
</gene>
<dbReference type="CDD" id="cd06550">
    <property type="entry name" value="TM_ABC_iron-siderophores_like"/>
    <property type="match status" value="1"/>
</dbReference>
<feature type="transmembrane region" description="Helical" evidence="8">
    <location>
        <begin position="185"/>
        <end position="207"/>
    </location>
</feature>
<dbReference type="Gene3D" id="1.10.3470.10">
    <property type="entry name" value="ABC transporter involved in vitamin B12 uptake, BtuC"/>
    <property type="match status" value="1"/>
</dbReference>
<evidence type="ECO:0000256" key="8">
    <source>
        <dbReference type="SAM" id="Phobius"/>
    </source>
</evidence>
<comment type="subcellular location">
    <subcellularLocation>
        <location evidence="1">Cell membrane</location>
        <topology evidence="1">Multi-pass membrane protein</topology>
    </subcellularLocation>
</comment>
<dbReference type="InterPro" id="IPR037294">
    <property type="entry name" value="ABC_BtuC-like"/>
</dbReference>